<sequence>MSAVELLPDIRLGVAHGTTFGLFGPPGEFVPQARALGARIVRINIYWTQVEPEPGTYAWEAVDALLDQLDDGDEAWVTVVSSSRWATRHPTGWLPASPALDPDRYVRFVGALAGRRPGAIRFWQCEIEPCLPLFWRGTAREYVAHLRAFHAAVHRADPAAAVVLGGAVPAAMLGDAKAGNSTWTTFFGQVLSEAAEFFDLFDVHPYGDPYAVPALVRACHAQMAAHGYDKPVVASEHAGPLPTDFPANLPYLADVLTAHRRQFLGEAAMPDTAEGMAAAEDPAVVALYDRIDRLPPTLQMFMAGCPPEPEAARHRLACRDLVIRTVLTLSAGVRRTLHYPIASERQLHRDSRIVPALLFDKLKLMDRDGDAIGHRYPAADTFELMARHLDGIEHLEPIPVAGRPTVYAFDIRRTGRTPLLIAWERRDDAPPAEITCPWPHPAGRAVDIHGAAVPVAADRGRLRLPVSSTPIFVEAEGPVIS</sequence>
<keyword evidence="2" id="KW-1185">Reference proteome</keyword>
<dbReference type="Gene3D" id="3.20.20.80">
    <property type="entry name" value="Glycosidases"/>
    <property type="match status" value="1"/>
</dbReference>
<dbReference type="EMBL" id="JACHIT010000002">
    <property type="protein sequence ID" value="MBB5916463.1"/>
    <property type="molecule type" value="Genomic_DNA"/>
</dbReference>
<protein>
    <recommendedName>
        <fullName evidence="3">Glycosyl hydrolase family 39</fullName>
    </recommendedName>
</protein>
<dbReference type="SUPFAM" id="SSF51445">
    <property type="entry name" value="(Trans)glycosidases"/>
    <property type="match status" value="1"/>
</dbReference>
<organism evidence="1 2">
    <name type="scientific">Nocardia transvalensis</name>
    <dbReference type="NCBI Taxonomy" id="37333"/>
    <lineage>
        <taxon>Bacteria</taxon>
        <taxon>Bacillati</taxon>
        <taxon>Actinomycetota</taxon>
        <taxon>Actinomycetes</taxon>
        <taxon>Mycobacteriales</taxon>
        <taxon>Nocardiaceae</taxon>
        <taxon>Nocardia</taxon>
    </lineage>
</organism>
<proteinExistence type="predicted"/>
<accession>A0A7W9PJ65</accession>
<dbReference type="Proteomes" id="UP000540412">
    <property type="component" value="Unassembled WGS sequence"/>
</dbReference>
<dbReference type="PANTHER" id="PTHR12631:SF10">
    <property type="entry name" value="BETA-XYLOSIDASE-LIKE PROTEIN-RELATED"/>
    <property type="match status" value="1"/>
</dbReference>
<reference evidence="1 2" key="1">
    <citation type="submission" date="2020-08" db="EMBL/GenBank/DDBJ databases">
        <title>Sequencing the genomes of 1000 actinobacteria strains.</title>
        <authorList>
            <person name="Klenk H.-P."/>
        </authorList>
    </citation>
    <scope>NUCLEOTIDE SEQUENCE [LARGE SCALE GENOMIC DNA]</scope>
    <source>
        <strain evidence="1 2">DSM 43582</strain>
    </source>
</reference>
<dbReference type="InterPro" id="IPR051923">
    <property type="entry name" value="Glycosyl_Hydrolase_39"/>
</dbReference>
<name>A0A7W9PJ65_9NOCA</name>
<evidence type="ECO:0000313" key="2">
    <source>
        <dbReference type="Proteomes" id="UP000540412"/>
    </source>
</evidence>
<dbReference type="AlphaFoldDB" id="A0A7W9PJ65"/>
<dbReference type="RefSeq" id="WP_184782285.1">
    <property type="nucleotide sequence ID" value="NZ_JACHIT010000002.1"/>
</dbReference>
<gene>
    <name evidence="1" type="ORF">BJY24_005375</name>
</gene>
<dbReference type="GO" id="GO:0004553">
    <property type="term" value="F:hydrolase activity, hydrolyzing O-glycosyl compounds"/>
    <property type="evidence" value="ECO:0007669"/>
    <property type="project" value="TreeGrafter"/>
</dbReference>
<evidence type="ECO:0000313" key="1">
    <source>
        <dbReference type="EMBL" id="MBB5916463.1"/>
    </source>
</evidence>
<comment type="caution">
    <text evidence="1">The sequence shown here is derived from an EMBL/GenBank/DDBJ whole genome shotgun (WGS) entry which is preliminary data.</text>
</comment>
<dbReference type="InterPro" id="IPR017853">
    <property type="entry name" value="GH"/>
</dbReference>
<evidence type="ECO:0008006" key="3">
    <source>
        <dbReference type="Google" id="ProtNLM"/>
    </source>
</evidence>
<dbReference type="PANTHER" id="PTHR12631">
    <property type="entry name" value="ALPHA-L-IDURONIDASE"/>
    <property type="match status" value="1"/>
</dbReference>